<organism evidence="3 4">
    <name type="scientific">Pararhodobacter oceanensis</name>
    <dbReference type="NCBI Taxonomy" id="2172121"/>
    <lineage>
        <taxon>Bacteria</taxon>
        <taxon>Pseudomonadati</taxon>
        <taxon>Pseudomonadota</taxon>
        <taxon>Alphaproteobacteria</taxon>
        <taxon>Rhodobacterales</taxon>
        <taxon>Paracoccaceae</taxon>
        <taxon>Pararhodobacter</taxon>
    </lineage>
</organism>
<keyword evidence="4" id="KW-1185">Reference proteome</keyword>
<dbReference type="Proteomes" id="UP000245911">
    <property type="component" value="Unassembled WGS sequence"/>
</dbReference>
<dbReference type="EMBL" id="QDKM01000001">
    <property type="protein sequence ID" value="PVH30739.1"/>
    <property type="molecule type" value="Genomic_DNA"/>
</dbReference>
<feature type="transmembrane region" description="Helical" evidence="1">
    <location>
        <begin position="132"/>
        <end position="157"/>
    </location>
</feature>
<comment type="caution">
    <text evidence="3">The sequence shown here is derived from an EMBL/GenBank/DDBJ whole genome shotgun (WGS) entry which is preliminary data.</text>
</comment>
<evidence type="ECO:0000259" key="2">
    <source>
        <dbReference type="Pfam" id="PF07331"/>
    </source>
</evidence>
<accession>A0A2T8HZC0</accession>
<name>A0A2T8HZC0_9RHOB</name>
<proteinExistence type="predicted"/>
<dbReference type="OrthoDB" id="9853207at2"/>
<dbReference type="Pfam" id="PF07331">
    <property type="entry name" value="TctB"/>
    <property type="match status" value="1"/>
</dbReference>
<feature type="transmembrane region" description="Helical" evidence="1">
    <location>
        <begin position="104"/>
        <end position="120"/>
    </location>
</feature>
<dbReference type="RefSeq" id="WP_116557161.1">
    <property type="nucleotide sequence ID" value="NZ_QDKM01000001.1"/>
</dbReference>
<evidence type="ECO:0000313" key="3">
    <source>
        <dbReference type="EMBL" id="PVH30739.1"/>
    </source>
</evidence>
<evidence type="ECO:0000256" key="1">
    <source>
        <dbReference type="SAM" id="Phobius"/>
    </source>
</evidence>
<keyword evidence="1" id="KW-0472">Membrane</keyword>
<gene>
    <name evidence="3" type="ORF">DDE20_04295</name>
</gene>
<keyword evidence="1" id="KW-1133">Transmembrane helix</keyword>
<feature type="transmembrane region" description="Helical" evidence="1">
    <location>
        <begin position="42"/>
        <end position="59"/>
    </location>
</feature>
<dbReference type="AlphaFoldDB" id="A0A2T8HZC0"/>
<evidence type="ECO:0000313" key="4">
    <source>
        <dbReference type="Proteomes" id="UP000245911"/>
    </source>
</evidence>
<keyword evidence="1" id="KW-0812">Transmembrane</keyword>
<reference evidence="3 4" key="1">
    <citation type="submission" date="2018-04" db="EMBL/GenBank/DDBJ databases">
        <title>Pararhodobacter oceanense sp. nov., isolated from marine intertidal sediment.</title>
        <authorList>
            <person name="Wang X.-L."/>
            <person name="Du Z.-J."/>
        </authorList>
    </citation>
    <scope>NUCLEOTIDE SEQUENCE [LARGE SCALE GENOMIC DNA]</scope>
    <source>
        <strain evidence="3 4">AM505</strain>
    </source>
</reference>
<dbReference type="InterPro" id="IPR009936">
    <property type="entry name" value="DUF1468"/>
</dbReference>
<protein>
    <recommendedName>
        <fullName evidence="2">DUF1468 domain-containing protein</fullName>
    </recommendedName>
</protein>
<feature type="domain" description="DUF1468" evidence="2">
    <location>
        <begin position="7"/>
        <end position="154"/>
    </location>
</feature>
<sequence length="158" mass="16606">MKREAFLGAATVLLCAVLYYQTTLIADYGFAQVGADVWPKMILGAIAALALLQMALGLYRPRSRVGSEVSPAGARPDWRGSALVPFTVFGAIIGFALLVPFAGFTVSGLLMVFVLLTVIGPKTPRAIAAHAAIAAVSVLSVAFFFSYVMGVLLPGWAL</sequence>
<feature type="transmembrane region" description="Helical" evidence="1">
    <location>
        <begin position="80"/>
        <end position="98"/>
    </location>
</feature>